<gene>
    <name evidence="7" type="ORF">OL599_06925</name>
</gene>
<comment type="similarity">
    <text evidence="2">Belongs to the oxidase-dependent Fe transporter (OFeT) (TC 9.A.10.1) family.</text>
</comment>
<reference evidence="7" key="2">
    <citation type="submission" date="2022-10" db="EMBL/GenBank/DDBJ databases">
        <authorList>
            <person name="Trinh H.N."/>
        </authorList>
    </citation>
    <scope>NUCLEOTIDE SEQUENCE</scope>
    <source>
        <strain evidence="7">RN2-1</strain>
    </source>
</reference>
<dbReference type="PANTHER" id="PTHR31632">
    <property type="entry name" value="IRON TRANSPORTER FTH1"/>
    <property type="match status" value="1"/>
</dbReference>
<sequence length="283" mass="28810">MLATAIIVFREILEAALIVGVVLAASRGAVGRGFWVGSGIAGGVVGAALVAAFAGQIADAVEGVGQELFNAAVLLLAVVMLGWHNVWMKRHGRELAQHMAEVGDAVRAGGRPIYVLAVVVGVAVLREGSETVLFLYGIAAASTGPMTDMLIGGLLGLACGVALGAGLYLGLLRIPTRHLFTVTSAMVLLMAAGMASQAAAFLVQADMLPSLGQQLWDTSAVLAQNSVPGRILHTLVGYDARPAGVQLVSFAVTLAVIGLLMRSVGSISGGSAGRHTARPAAAR</sequence>
<dbReference type="PANTHER" id="PTHR31632:SF2">
    <property type="entry name" value="PLASMA MEMBRANE IRON PERMEASE"/>
    <property type="match status" value="1"/>
</dbReference>
<feature type="transmembrane region" description="Helical" evidence="6">
    <location>
        <begin position="33"/>
        <end position="56"/>
    </location>
</feature>
<feature type="transmembrane region" description="Helical" evidence="6">
    <location>
        <begin position="6"/>
        <end position="26"/>
    </location>
</feature>
<reference evidence="7" key="1">
    <citation type="submission" date="2022-09" db="EMBL/GenBank/DDBJ databases">
        <title>Rhodovastum sp. nov. RN2-1 isolated from soil in Seongnam, South Korea.</title>
        <authorList>
            <person name="Le N.T."/>
        </authorList>
    </citation>
    <scope>NUCLEOTIDE SEQUENCE</scope>
    <source>
        <strain evidence="7">RN2-1</strain>
    </source>
</reference>
<dbReference type="Pfam" id="PF03239">
    <property type="entry name" value="FTR1"/>
    <property type="match status" value="1"/>
</dbReference>
<evidence type="ECO:0000256" key="2">
    <source>
        <dbReference type="ARBA" id="ARBA00008333"/>
    </source>
</evidence>
<accession>A0AA41YPW3</accession>
<evidence type="ECO:0000256" key="4">
    <source>
        <dbReference type="ARBA" id="ARBA00022989"/>
    </source>
</evidence>
<proteinExistence type="inferred from homology"/>
<name>A0AA41YPW3_9PROT</name>
<comment type="caution">
    <text evidence="7">The sequence shown here is derived from an EMBL/GenBank/DDBJ whole genome shotgun (WGS) entry which is preliminary data.</text>
</comment>
<dbReference type="Proteomes" id="UP001165679">
    <property type="component" value="Unassembled WGS sequence"/>
</dbReference>
<dbReference type="EMBL" id="JAPDNT010000003">
    <property type="protein sequence ID" value="MCW3474310.1"/>
    <property type="molecule type" value="Genomic_DNA"/>
</dbReference>
<evidence type="ECO:0000256" key="5">
    <source>
        <dbReference type="ARBA" id="ARBA00023136"/>
    </source>
</evidence>
<feature type="transmembrane region" description="Helical" evidence="6">
    <location>
        <begin position="68"/>
        <end position="87"/>
    </location>
</feature>
<keyword evidence="3 6" id="KW-0812">Transmembrane</keyword>
<organism evidence="7 8">
    <name type="scientific">Limobrevibacterium gyesilva</name>
    <dbReference type="NCBI Taxonomy" id="2991712"/>
    <lineage>
        <taxon>Bacteria</taxon>
        <taxon>Pseudomonadati</taxon>
        <taxon>Pseudomonadota</taxon>
        <taxon>Alphaproteobacteria</taxon>
        <taxon>Acetobacterales</taxon>
        <taxon>Acetobacteraceae</taxon>
        <taxon>Limobrevibacterium</taxon>
    </lineage>
</organism>
<evidence type="ECO:0000313" key="8">
    <source>
        <dbReference type="Proteomes" id="UP001165679"/>
    </source>
</evidence>
<feature type="transmembrane region" description="Helical" evidence="6">
    <location>
        <begin position="113"/>
        <end position="138"/>
    </location>
</feature>
<comment type="subcellular location">
    <subcellularLocation>
        <location evidence="1">Membrane</location>
        <topology evidence="1">Multi-pass membrane protein</topology>
    </subcellularLocation>
</comment>
<evidence type="ECO:0000313" key="7">
    <source>
        <dbReference type="EMBL" id="MCW3474310.1"/>
    </source>
</evidence>
<feature type="transmembrane region" description="Helical" evidence="6">
    <location>
        <begin position="150"/>
        <end position="172"/>
    </location>
</feature>
<dbReference type="AlphaFoldDB" id="A0AA41YPW3"/>
<feature type="transmembrane region" description="Helical" evidence="6">
    <location>
        <begin position="179"/>
        <end position="203"/>
    </location>
</feature>
<evidence type="ECO:0000256" key="1">
    <source>
        <dbReference type="ARBA" id="ARBA00004141"/>
    </source>
</evidence>
<evidence type="ECO:0000256" key="6">
    <source>
        <dbReference type="SAM" id="Phobius"/>
    </source>
</evidence>
<keyword evidence="5 6" id="KW-0472">Membrane</keyword>
<keyword evidence="4 6" id="KW-1133">Transmembrane helix</keyword>
<dbReference type="GO" id="GO:0033573">
    <property type="term" value="C:high-affinity iron permease complex"/>
    <property type="evidence" value="ECO:0007669"/>
    <property type="project" value="InterPro"/>
</dbReference>
<dbReference type="InterPro" id="IPR004923">
    <property type="entry name" value="FTR1/Fip1/EfeU"/>
</dbReference>
<protein>
    <submittedName>
        <fullName evidence="7">FTR1 family protein</fullName>
    </submittedName>
</protein>
<evidence type="ECO:0000256" key="3">
    <source>
        <dbReference type="ARBA" id="ARBA00022692"/>
    </source>
</evidence>
<dbReference type="GO" id="GO:0015093">
    <property type="term" value="F:ferrous iron transmembrane transporter activity"/>
    <property type="evidence" value="ECO:0007669"/>
    <property type="project" value="TreeGrafter"/>
</dbReference>
<dbReference type="RefSeq" id="WP_264712937.1">
    <property type="nucleotide sequence ID" value="NZ_JAPDNT010000003.1"/>
</dbReference>
<feature type="transmembrane region" description="Helical" evidence="6">
    <location>
        <begin position="243"/>
        <end position="261"/>
    </location>
</feature>
<keyword evidence="8" id="KW-1185">Reference proteome</keyword>